<dbReference type="SUPFAM" id="SSF53901">
    <property type="entry name" value="Thiolase-like"/>
    <property type="match status" value="3"/>
</dbReference>
<dbReference type="InterPro" id="IPR049552">
    <property type="entry name" value="PKS_DH_N"/>
</dbReference>
<dbReference type="SUPFAM" id="SSF53383">
    <property type="entry name" value="PLP-dependent transferases"/>
    <property type="match status" value="1"/>
</dbReference>
<dbReference type="PROSITE" id="PS00599">
    <property type="entry name" value="AA_TRANSFER_CLASS_2"/>
    <property type="match status" value="1"/>
</dbReference>
<dbReference type="Gene3D" id="3.40.47.10">
    <property type="match status" value="2"/>
</dbReference>
<feature type="region of interest" description="N-terminal hotdog fold" evidence="7">
    <location>
        <begin position="1484"/>
        <end position="1606"/>
    </location>
</feature>
<evidence type="ECO:0000256" key="4">
    <source>
        <dbReference type="ARBA" id="ARBA00022679"/>
    </source>
</evidence>
<evidence type="ECO:0000256" key="5">
    <source>
        <dbReference type="ARBA" id="ARBA00022898"/>
    </source>
</evidence>
<keyword evidence="2" id="KW-0596">Phosphopantetheine</keyword>
<dbReference type="Gene3D" id="3.40.50.720">
    <property type="entry name" value="NAD(P)-binding Rossmann-like Domain"/>
    <property type="match status" value="2"/>
</dbReference>
<dbReference type="RefSeq" id="WP_132166254.1">
    <property type="nucleotide sequence ID" value="NZ_SMKX01000012.1"/>
</dbReference>
<evidence type="ECO:0000313" key="12">
    <source>
        <dbReference type="Proteomes" id="UP000295124"/>
    </source>
</evidence>
<gene>
    <name evidence="11" type="ORF">E1263_06510</name>
</gene>
<dbReference type="FunFam" id="3.40.50.720:FF:000084">
    <property type="entry name" value="Short-chain dehydrogenase reductase"/>
    <property type="match status" value="1"/>
</dbReference>
<dbReference type="Gene3D" id="3.40.640.10">
    <property type="entry name" value="Type I PLP-dependent aspartate aminotransferase-like (Major domain)"/>
    <property type="match status" value="1"/>
</dbReference>
<accession>A0A4R4ZTB6</accession>
<dbReference type="InterPro" id="IPR049900">
    <property type="entry name" value="PKS_mFAS_DH"/>
</dbReference>
<reference evidence="11 12" key="1">
    <citation type="submission" date="2019-03" db="EMBL/GenBank/DDBJ databases">
        <title>Draft genome sequences of novel Actinobacteria.</title>
        <authorList>
            <person name="Sahin N."/>
            <person name="Ay H."/>
            <person name="Saygin H."/>
        </authorList>
    </citation>
    <scope>NUCLEOTIDE SEQUENCE [LARGE SCALE GENOMIC DNA]</scope>
    <source>
        <strain evidence="11 12">JCM 13523</strain>
    </source>
</reference>
<dbReference type="InterPro" id="IPR013968">
    <property type="entry name" value="PKS_KR"/>
</dbReference>
<evidence type="ECO:0000313" key="11">
    <source>
        <dbReference type="EMBL" id="TDD61680.1"/>
    </source>
</evidence>
<organism evidence="11 12">
    <name type="scientific">Kribbella antibiotica</name>
    <dbReference type="NCBI Taxonomy" id="190195"/>
    <lineage>
        <taxon>Bacteria</taxon>
        <taxon>Bacillati</taxon>
        <taxon>Actinomycetota</taxon>
        <taxon>Actinomycetes</taxon>
        <taxon>Propionibacteriales</taxon>
        <taxon>Kribbellaceae</taxon>
        <taxon>Kribbella</taxon>
    </lineage>
</organism>
<dbReference type="SUPFAM" id="SSF51735">
    <property type="entry name" value="NAD(P)-binding Rossmann-fold domains"/>
    <property type="match status" value="2"/>
</dbReference>
<dbReference type="Proteomes" id="UP000295124">
    <property type="component" value="Unassembled WGS sequence"/>
</dbReference>
<dbReference type="PANTHER" id="PTHR43775:SF51">
    <property type="entry name" value="INACTIVE PHENOLPHTHIOCEROL SYNTHESIS POLYKETIDE SYNTHASE TYPE I PKS1-RELATED"/>
    <property type="match status" value="1"/>
</dbReference>
<dbReference type="InterPro" id="IPR001917">
    <property type="entry name" value="Aminotrans_II_pyridoxalP_BS"/>
</dbReference>
<dbReference type="InterPro" id="IPR016039">
    <property type="entry name" value="Thiolase-like"/>
</dbReference>
<feature type="domain" description="PKS/mFAS DH" evidence="10">
    <location>
        <begin position="1484"/>
        <end position="1783"/>
    </location>
</feature>
<feature type="active site" description="Proton acceptor; for dehydratase activity" evidence="7">
    <location>
        <position position="1515"/>
    </location>
</feature>
<dbReference type="InterPro" id="IPR004839">
    <property type="entry name" value="Aminotransferase_I/II_large"/>
</dbReference>
<dbReference type="SMART" id="SM00825">
    <property type="entry name" value="PKS_KS"/>
    <property type="match status" value="1"/>
</dbReference>
<keyword evidence="12" id="KW-1185">Reference proteome</keyword>
<dbReference type="GO" id="GO:0004312">
    <property type="term" value="F:fatty acid synthase activity"/>
    <property type="evidence" value="ECO:0007669"/>
    <property type="project" value="TreeGrafter"/>
</dbReference>
<dbReference type="Gene3D" id="3.90.1150.10">
    <property type="entry name" value="Aspartate Aminotransferase, domain 1"/>
    <property type="match status" value="1"/>
</dbReference>
<dbReference type="PROSITE" id="PS52019">
    <property type="entry name" value="PKS_MFAS_DH"/>
    <property type="match status" value="1"/>
</dbReference>
<dbReference type="InterPro" id="IPR042104">
    <property type="entry name" value="PKS_dehydratase_sf"/>
</dbReference>
<dbReference type="InterPro" id="IPR014031">
    <property type="entry name" value="Ketoacyl_synth_C"/>
</dbReference>
<keyword evidence="5" id="KW-0663">Pyridoxal phosphate</keyword>
<dbReference type="PANTHER" id="PTHR43775">
    <property type="entry name" value="FATTY ACID SYNTHASE"/>
    <property type="match status" value="1"/>
</dbReference>
<dbReference type="GO" id="GO:0006633">
    <property type="term" value="P:fatty acid biosynthetic process"/>
    <property type="evidence" value="ECO:0007669"/>
    <property type="project" value="TreeGrafter"/>
</dbReference>
<dbReference type="SMART" id="SM00822">
    <property type="entry name" value="PKS_KR"/>
    <property type="match status" value="1"/>
</dbReference>
<keyword evidence="4 8" id="KW-0808">Transferase</keyword>
<dbReference type="Gene3D" id="3.10.129.110">
    <property type="entry name" value="Polyketide synthase dehydratase"/>
    <property type="match status" value="1"/>
</dbReference>
<evidence type="ECO:0000259" key="10">
    <source>
        <dbReference type="PROSITE" id="PS52019"/>
    </source>
</evidence>
<dbReference type="InterPro" id="IPR002347">
    <property type="entry name" value="SDR_fam"/>
</dbReference>
<dbReference type="EMBL" id="SMKX01000012">
    <property type="protein sequence ID" value="TDD61680.1"/>
    <property type="molecule type" value="Genomic_DNA"/>
</dbReference>
<comment type="caution">
    <text evidence="11">The sequence shown here is derived from an EMBL/GenBank/DDBJ whole genome shotgun (WGS) entry which is preliminary data.</text>
</comment>
<evidence type="ECO:0000256" key="8">
    <source>
        <dbReference type="RuleBase" id="RU003694"/>
    </source>
</evidence>
<protein>
    <submittedName>
        <fullName evidence="11">SDR family oxidoreductase</fullName>
    </submittedName>
</protein>
<evidence type="ECO:0000256" key="6">
    <source>
        <dbReference type="ARBA" id="ARBA00023002"/>
    </source>
</evidence>
<feature type="active site" description="Proton donor; for dehydratase activity" evidence="7">
    <location>
        <position position="1690"/>
    </location>
</feature>
<dbReference type="Pfam" id="PF00155">
    <property type="entry name" value="Aminotran_1_2"/>
    <property type="match status" value="1"/>
</dbReference>
<dbReference type="PRINTS" id="PR00081">
    <property type="entry name" value="GDHRDH"/>
</dbReference>
<keyword evidence="6" id="KW-0560">Oxidoreductase</keyword>
<dbReference type="PROSITE" id="PS52004">
    <property type="entry name" value="KS3_2"/>
    <property type="match status" value="1"/>
</dbReference>
<feature type="region of interest" description="C-terminal hotdog fold" evidence="7">
    <location>
        <begin position="1630"/>
        <end position="1783"/>
    </location>
</feature>
<dbReference type="InterPro" id="IPR050091">
    <property type="entry name" value="PKS_NRPS_Biosynth_Enz"/>
</dbReference>
<evidence type="ECO:0000259" key="9">
    <source>
        <dbReference type="PROSITE" id="PS52004"/>
    </source>
</evidence>
<dbReference type="InterPro" id="IPR020841">
    <property type="entry name" value="PKS_Beta-ketoAc_synthase_dom"/>
</dbReference>
<dbReference type="Pfam" id="PF02801">
    <property type="entry name" value="Ketoacyl-synt_C"/>
    <property type="match status" value="1"/>
</dbReference>
<comment type="similarity">
    <text evidence="8">Belongs to the thiolase-like superfamily. Beta-ketoacyl-ACP synthases family.</text>
</comment>
<dbReference type="InterPro" id="IPR015424">
    <property type="entry name" value="PyrdxlP-dep_Trfase"/>
</dbReference>
<dbReference type="Pfam" id="PF21089">
    <property type="entry name" value="PKS_DH_N"/>
    <property type="match status" value="1"/>
</dbReference>
<dbReference type="Pfam" id="PF13561">
    <property type="entry name" value="adh_short_C2"/>
    <property type="match status" value="1"/>
</dbReference>
<comment type="cofactor">
    <cofactor evidence="1">
        <name>pyridoxal 5'-phosphate</name>
        <dbReference type="ChEBI" id="CHEBI:597326"/>
    </cofactor>
</comment>
<keyword evidence="3" id="KW-0597">Phosphoprotein</keyword>
<dbReference type="InterPro" id="IPR015421">
    <property type="entry name" value="PyrdxlP-dep_Trfase_major"/>
</dbReference>
<evidence type="ECO:0000256" key="3">
    <source>
        <dbReference type="ARBA" id="ARBA00022553"/>
    </source>
</evidence>
<dbReference type="GO" id="GO:0016491">
    <property type="term" value="F:oxidoreductase activity"/>
    <property type="evidence" value="ECO:0007669"/>
    <property type="project" value="UniProtKB-KW"/>
</dbReference>
<dbReference type="Pfam" id="PF08659">
    <property type="entry name" value="KR"/>
    <property type="match status" value="1"/>
</dbReference>
<dbReference type="Pfam" id="PF00109">
    <property type="entry name" value="ketoacyl-synt"/>
    <property type="match status" value="3"/>
</dbReference>
<feature type="domain" description="Ketosynthase family 3 (KS3)" evidence="9">
    <location>
        <begin position="286"/>
        <end position="735"/>
    </location>
</feature>
<dbReference type="InterPro" id="IPR036291">
    <property type="entry name" value="NAD(P)-bd_dom_sf"/>
</dbReference>
<dbReference type="CDD" id="cd00833">
    <property type="entry name" value="PKS"/>
    <property type="match status" value="1"/>
</dbReference>
<dbReference type="InterPro" id="IPR057326">
    <property type="entry name" value="KR_dom"/>
</dbReference>
<evidence type="ECO:0000256" key="7">
    <source>
        <dbReference type="PROSITE-ProRule" id="PRU01363"/>
    </source>
</evidence>
<dbReference type="OrthoDB" id="3676637at2"/>
<name>A0A4R4ZTB6_9ACTN</name>
<evidence type="ECO:0000256" key="2">
    <source>
        <dbReference type="ARBA" id="ARBA00022450"/>
    </source>
</evidence>
<proteinExistence type="inferred from homology"/>
<dbReference type="GO" id="GO:0030170">
    <property type="term" value="F:pyridoxal phosphate binding"/>
    <property type="evidence" value="ECO:0007669"/>
    <property type="project" value="InterPro"/>
</dbReference>
<sequence>MNSPNGKLSGKIAVVTGGAGSVGSAIVRTLAGQGATVFVNCFHSYHAAKDMVASMRGDGMDVHVLRGSVAVQEQVQRMFDRVADDHGRLDILVNNAAAGAFGALEDVTADALQRSLDVNLKGALWCVQAARPLLVASGGGAVVNVSAIGTTRVAEGYLMVAVAKAGLEVATKYLAVELGKDNIRVNTASAGVIDNATIDLFPDPRKLRDAALANTPLGGLGKPQDLANVVALLVSPESAWITGQTLLADGGASLPDGTYRRAASSRQAEAEEAVTVLGEDDQQEHGDPIAIVSMGLAVPGASTPDEFWTLLNEGRELFVLPPADRWHADDVTSADPAAVDKTYQSKAGFITDFTPDSRLEQEPLAGDTGADPLTLWLRHCLYQALEKTVTATGDRTVLCLGYAANTSQFLTDSSATDALLQALDFGELGEFDEAEAERIRKVVTSEFGHDGDGRSRSYLPRALVEEAMRGILPADTKVRLVDTACASALYALDLGIRDLRSGRADIAVCGGMEGYTAPSAVLFSKLGGLSATGAVRSLDSAADGVLFSEAAGVVVLKRLSKALADGDQIHGVIAGVGLSTDGRGKAIYAPAEEGQLLALRRAFQESDVRPDDVELVVAHATGTRAGDKTEIAALRKAYSTGKRVWVTSNKSLIGHPGWAAGVTSMIHLLLAMGHGTIPPQYRLREENAEFDAQEKSDLAVPTEPVSWRRRAGKGRVGAVSSMGFGGTNAHIVVQEYLPHVRYAPKPARAPERLAIVGWAESSGVPEVSGWRIPGAAAKRMDRAQLLMLDCVLRLDDQILRLCQEQHEKAGVVVGHHGLLRNNILSSVRCYQDRILRSLREHDIDADKFSKRLTEWIDPLHPAPNEDTMPSEMANVIASRVTNYFNLRGLSVAVDDGANSLAEALDVAASYLVSADLDIALVGAVNGNLLPSWVKRVQAAQIDDQTESAVVFAITRESSAREQGIPVLAVLEPGEPLPADGPWALNALASPRPVQDRWVNILEPQPAVQVRPLQQLIPPNTLVLTNDVELLAGRGLPTGTTVLDAGRARPGLETDLSTVIGRADIHHVRIIVDQLGNDIDTVLAAHDALFLVARACATRRVADLIVVLLGGMSPDGVPGALTGLFTGALKSLELDLPSVRMLVVAHDASGLATAWPDVEAESTTHHGLPAVYFAGGTRFVEVLRPTPPELAAVPLHRDSVVLAAGGGYGIGAEMLKGLARTAGPRIYILGSTELPDPGGPAPLDRHQYILRRTADPDRVSPGVAASEFEQFGRVAAIRATLSELGRHSGSERVAYLRCDLRDRDQVRQVVSQVLGEADGVDLLLHTAGTMRFVALQKDSLDGFREIRDAKVRGYFNLKNAFGDNQPHRWINVGSIGGFTGLSGGSAYSAANDFLRTAAAHAAGHGGHESTIGFGIWGEAGFAAGPIIQEFAQREGWTPISTRDGVAKFLTEVSQPEPTNTVMTNPDPQLPVGKSRQLNGTLRRPATFLIDEAVVSRASLTAYRDFDLDRDSYLNNHLVSGHPTLPATLTLELAAEAACLLVPQLRPVGFRDVVLHRFIRVFRDKGLQRKKIKATLLSPEGSESSVRVSICQDITAPDGRVLIADQELADLTVLMRAEPLASINLRLQSANDQIPLPGPSRFQDSAVQLSGIFASIEAEGYEAGQTRSRLRLDGVGIARLLPDLVLPSIMLDALLQTASLMMVADGRQPISVPSRIARLDLFTDRNDVALGRDGAGVTMVADAPLLDVSADRLRGKTAMAVTDGGEVLVRLEAYEAQVIQYADVETTPGTSTGGMRSGQGGYLRDRSPRSTVELFDESVSSAKRLSRLESLGVPVPYFVVHDGIAADTTRIAGRDLVAFSSYNYLSLSGHRVVADAAKSAVDTYGTSVSASRPLADRPPLVQFERELAEFLGAEAAVTIAGGFLCNVAVIDTVVGEQDLIVHDSLAHISIMQGAKLSGATVRSFPHNDMTALDGQLTRFRERYRRVLIVVEGVYSVDGDLVDLPALIAVKRKHDAMVMIDEAHSMGVVGQTGRGVAEHFGIERSEVEIWSGTLSKAFASFGGYVAGTSEMAQFLKWNALGFQFSASLPAGVAAAALASLRILKDEPERVHRLQRNAKLFLDLAKYAGLNTGLSNNSAVIPCIVGDEEKTILLADRLQKRGIDANPMVAPATTPGQERVRFFVCSTHTEKQIRTAVDVIADELGKLSG</sequence>
<dbReference type="InterPro" id="IPR014030">
    <property type="entry name" value="Ketoacyl_synth_N"/>
</dbReference>
<evidence type="ECO:0000256" key="1">
    <source>
        <dbReference type="ARBA" id="ARBA00001933"/>
    </source>
</evidence>
<dbReference type="InterPro" id="IPR015422">
    <property type="entry name" value="PyrdxlP-dep_Trfase_small"/>
</dbReference>